<sequence length="433" mass="45420">MSPRRCGYVHLLVALTLTSAFPINLTVVVTSSNTSTRTSVTGIQSPTSTLSVTGTQSALTPTSSSSVTGSRFPTSTPPNDVLIFEAVVDLTKLNGINAFAQSLATALRLQNDTSAFVISTTQPYEGTSCDGAKISTDLRNVTFTFVGDKIGAFAASTNLNKIANCSSMIKSLKKTTDASSNTEHSMEVKLIGNLTSTTFVSRLAATLNITHHVFNYMSTNVTFRLELQGANNYLVYNRIMSFSVAKLIELGALDILPASSSTLSVIGTVTTKTLPVLVTDTVTTITPALSITDSHSLTTTITPTISVTSTYSYSPTLSVTNHSTTTPTRRVVPSEESSGANVGLIVGLIIAGSVVLICVLYCLAPRIRAALRNVGGGGGVDRVVRQAEEMEMRQRQAQRSSGGGGGGRDNFDGVAVNVGTAAVRHGGAYNVVD</sequence>
<feature type="region of interest" description="Disordered" evidence="1">
    <location>
        <begin position="36"/>
        <end position="74"/>
    </location>
</feature>
<organism evidence="4 5">
    <name type="scientific">Bodo saltans</name>
    <name type="common">Flagellated protozoan</name>
    <dbReference type="NCBI Taxonomy" id="75058"/>
    <lineage>
        <taxon>Eukaryota</taxon>
        <taxon>Discoba</taxon>
        <taxon>Euglenozoa</taxon>
        <taxon>Kinetoplastea</taxon>
        <taxon>Metakinetoplastina</taxon>
        <taxon>Eubodonida</taxon>
        <taxon>Bodonidae</taxon>
        <taxon>Bodo</taxon>
    </lineage>
</organism>
<dbReference type="EMBL" id="CYKH01000429">
    <property type="protein sequence ID" value="CUF87664.1"/>
    <property type="molecule type" value="Genomic_DNA"/>
</dbReference>
<protein>
    <submittedName>
        <fullName evidence="4">Membrane-associated protein, putative</fullName>
    </submittedName>
</protein>
<dbReference type="Proteomes" id="UP000051952">
    <property type="component" value="Unassembled WGS sequence"/>
</dbReference>
<keyword evidence="2" id="KW-0812">Transmembrane</keyword>
<dbReference type="VEuPathDB" id="TriTrypDB:BSAL_66680"/>
<evidence type="ECO:0000256" key="3">
    <source>
        <dbReference type="SAM" id="SignalP"/>
    </source>
</evidence>
<keyword evidence="5" id="KW-1185">Reference proteome</keyword>
<evidence type="ECO:0000256" key="2">
    <source>
        <dbReference type="SAM" id="Phobius"/>
    </source>
</evidence>
<proteinExistence type="predicted"/>
<evidence type="ECO:0000313" key="5">
    <source>
        <dbReference type="Proteomes" id="UP000051952"/>
    </source>
</evidence>
<keyword evidence="3" id="KW-0732">Signal</keyword>
<feature type="chain" id="PRO_5006621495" evidence="3">
    <location>
        <begin position="21"/>
        <end position="433"/>
    </location>
</feature>
<name>A0A0S4IPM4_BODSA</name>
<keyword evidence="2" id="KW-1133">Transmembrane helix</keyword>
<feature type="transmembrane region" description="Helical" evidence="2">
    <location>
        <begin position="342"/>
        <end position="363"/>
    </location>
</feature>
<feature type="region of interest" description="Disordered" evidence="1">
    <location>
        <begin position="390"/>
        <end position="409"/>
    </location>
</feature>
<gene>
    <name evidence="4" type="ORF">BSAL_66680</name>
</gene>
<dbReference type="AlphaFoldDB" id="A0A0S4IPM4"/>
<accession>A0A0S4IPM4</accession>
<keyword evidence="2" id="KW-0472">Membrane</keyword>
<evidence type="ECO:0000256" key="1">
    <source>
        <dbReference type="SAM" id="MobiDB-lite"/>
    </source>
</evidence>
<feature type="signal peptide" evidence="3">
    <location>
        <begin position="1"/>
        <end position="20"/>
    </location>
</feature>
<evidence type="ECO:0000313" key="4">
    <source>
        <dbReference type="EMBL" id="CUF87664.1"/>
    </source>
</evidence>
<feature type="compositionally biased region" description="Polar residues" evidence="1">
    <location>
        <begin position="42"/>
        <end position="74"/>
    </location>
</feature>
<reference evidence="5" key="1">
    <citation type="submission" date="2015-09" db="EMBL/GenBank/DDBJ databases">
        <authorList>
            <consortium name="Pathogen Informatics"/>
        </authorList>
    </citation>
    <scope>NUCLEOTIDE SEQUENCE [LARGE SCALE GENOMIC DNA]</scope>
    <source>
        <strain evidence="5">Lake Konstanz</strain>
    </source>
</reference>